<gene>
    <name evidence="6" type="ORF">SAMN04487970_1002164</name>
</gene>
<keyword evidence="1" id="KW-0862">Zinc</keyword>
<evidence type="ECO:0000256" key="2">
    <source>
        <dbReference type="ARBA" id="ARBA00034221"/>
    </source>
</evidence>
<dbReference type="EMBL" id="FMTT01000002">
    <property type="protein sequence ID" value="SCW31361.1"/>
    <property type="molecule type" value="Genomic_DNA"/>
</dbReference>
<evidence type="ECO:0000256" key="4">
    <source>
        <dbReference type="ARBA" id="ARBA00048505"/>
    </source>
</evidence>
<dbReference type="AlphaFoldDB" id="A0A1G4PGI6"/>
<dbReference type="PANTHER" id="PTHR46018:SF4">
    <property type="entry name" value="METALLO-HYDROLASE YHFI-RELATED"/>
    <property type="match status" value="1"/>
</dbReference>
<protein>
    <submittedName>
        <fullName evidence="6">Ribonuclease BN, tRNA processing enzyme</fullName>
    </submittedName>
</protein>
<dbReference type="Gene3D" id="3.60.15.10">
    <property type="entry name" value="Ribonuclease Z/Hydroxyacylglutathione hydrolase-like"/>
    <property type="match status" value="1"/>
</dbReference>
<dbReference type="STRING" id="624147.SAMN04487970_1002164"/>
<comment type="catalytic activity">
    <reaction evidence="2">
        <text>3',5'-cyclic CMP + H2O = CMP + H(+)</text>
        <dbReference type="Rhea" id="RHEA:72675"/>
        <dbReference type="ChEBI" id="CHEBI:15377"/>
        <dbReference type="ChEBI" id="CHEBI:15378"/>
        <dbReference type="ChEBI" id="CHEBI:58003"/>
        <dbReference type="ChEBI" id="CHEBI:60377"/>
    </reaction>
    <physiologicalReaction direction="left-to-right" evidence="2">
        <dbReference type="Rhea" id="RHEA:72676"/>
    </physiologicalReaction>
</comment>
<dbReference type="Pfam" id="PF12706">
    <property type="entry name" value="Lactamase_B_2"/>
    <property type="match status" value="1"/>
</dbReference>
<dbReference type="GO" id="GO:0042781">
    <property type="term" value="F:3'-tRNA processing endoribonuclease activity"/>
    <property type="evidence" value="ECO:0007669"/>
    <property type="project" value="TreeGrafter"/>
</dbReference>
<comment type="catalytic activity">
    <reaction evidence="4">
        <text>3',5'-cyclic UMP + H2O = UMP + H(+)</text>
        <dbReference type="Rhea" id="RHEA:70575"/>
        <dbReference type="ChEBI" id="CHEBI:15377"/>
        <dbReference type="ChEBI" id="CHEBI:15378"/>
        <dbReference type="ChEBI" id="CHEBI:57865"/>
        <dbReference type="ChEBI" id="CHEBI:184387"/>
    </reaction>
    <physiologicalReaction direction="left-to-right" evidence="4">
        <dbReference type="Rhea" id="RHEA:70576"/>
    </physiologicalReaction>
</comment>
<dbReference type="SMART" id="SM00849">
    <property type="entry name" value="Lactamase_B"/>
    <property type="match status" value="1"/>
</dbReference>
<dbReference type="SUPFAM" id="SSF56281">
    <property type="entry name" value="Metallo-hydrolase/oxidoreductase"/>
    <property type="match status" value="1"/>
</dbReference>
<dbReference type="CDD" id="cd07716">
    <property type="entry name" value="RNaseZ_short-form-like_MBL-fold"/>
    <property type="match status" value="1"/>
</dbReference>
<dbReference type="Proteomes" id="UP000198601">
    <property type="component" value="Unassembled WGS sequence"/>
</dbReference>
<sequence length="255" mass="28016">MDRTERKGDNEMKLTILGPWGAYPAADSASASYLIQTESVNVLLDCGSGALAQLQRHLPLEELDAVVLTHYHTDHIADVYCLQHAAMILMQLGRRTKPIEIYAHDADPEAFATLAYGEYMHSHVIAVGDTLTLGDLTWTFGHTTHPVPCLSMRIEHGGQTLVFTADTAWNDDLVRIGRNADLLLCESNLYNEYFGKIGGHLTAGEAGRLASQCGAKRLVLTHLPQYGDLGQLVREAQETYPGPIDLARTGDQYVL</sequence>
<keyword evidence="7" id="KW-1185">Reference proteome</keyword>
<evidence type="ECO:0000256" key="1">
    <source>
        <dbReference type="ARBA" id="ARBA00022833"/>
    </source>
</evidence>
<proteinExistence type="predicted"/>
<accession>A0A1G4PGI6</accession>
<dbReference type="InterPro" id="IPR001279">
    <property type="entry name" value="Metallo-B-lactamas"/>
</dbReference>
<name>A0A1G4PGI6_9BACL</name>
<organism evidence="6 7">
    <name type="scientific">Paenibacillus tianmuensis</name>
    <dbReference type="NCBI Taxonomy" id="624147"/>
    <lineage>
        <taxon>Bacteria</taxon>
        <taxon>Bacillati</taxon>
        <taxon>Bacillota</taxon>
        <taxon>Bacilli</taxon>
        <taxon>Bacillales</taxon>
        <taxon>Paenibacillaceae</taxon>
        <taxon>Paenibacillus</taxon>
    </lineage>
</organism>
<evidence type="ECO:0000313" key="7">
    <source>
        <dbReference type="Proteomes" id="UP000198601"/>
    </source>
</evidence>
<dbReference type="InterPro" id="IPR036866">
    <property type="entry name" value="RibonucZ/Hydroxyglut_hydro"/>
</dbReference>
<comment type="function">
    <text evidence="3">Counteracts the endogenous Pycsar antiviral defense system. Phosphodiesterase that enables metal-dependent hydrolysis of host cyclic nucleotide Pycsar defense signals such as cCMP and cUMP.</text>
</comment>
<reference evidence="7" key="1">
    <citation type="submission" date="2016-10" db="EMBL/GenBank/DDBJ databases">
        <authorList>
            <person name="Varghese N."/>
            <person name="Submissions S."/>
        </authorList>
    </citation>
    <scope>NUCLEOTIDE SEQUENCE [LARGE SCALE GENOMIC DNA]</scope>
    <source>
        <strain evidence="7">CGMCC 1.8946</strain>
    </source>
</reference>
<evidence type="ECO:0000259" key="5">
    <source>
        <dbReference type="SMART" id="SM00849"/>
    </source>
</evidence>
<evidence type="ECO:0000313" key="6">
    <source>
        <dbReference type="EMBL" id="SCW31361.1"/>
    </source>
</evidence>
<feature type="domain" description="Metallo-beta-lactamase" evidence="5">
    <location>
        <begin position="29"/>
        <end position="200"/>
    </location>
</feature>
<dbReference type="PANTHER" id="PTHR46018">
    <property type="entry name" value="ZINC PHOSPHODIESTERASE ELAC PROTEIN 1"/>
    <property type="match status" value="1"/>
</dbReference>
<evidence type="ECO:0000256" key="3">
    <source>
        <dbReference type="ARBA" id="ARBA00034301"/>
    </source>
</evidence>